<comment type="similarity">
    <text evidence="1">Belongs to the glycosyltransferase 2 family.</text>
</comment>
<dbReference type="CDD" id="cd06423">
    <property type="entry name" value="CESA_like"/>
    <property type="match status" value="1"/>
</dbReference>
<dbReference type="InterPro" id="IPR017853">
    <property type="entry name" value="GH"/>
</dbReference>
<dbReference type="SUPFAM" id="SSF53448">
    <property type="entry name" value="Nucleotide-diphospho-sugar transferases"/>
    <property type="match status" value="1"/>
</dbReference>
<accession>A0A7C4RNK5</accession>
<dbReference type="GO" id="GO:0005975">
    <property type="term" value="P:carbohydrate metabolic process"/>
    <property type="evidence" value="ECO:0007669"/>
    <property type="project" value="InterPro"/>
</dbReference>
<dbReference type="Gene3D" id="3.20.20.370">
    <property type="entry name" value="Glycoside hydrolase/deacetylase"/>
    <property type="match status" value="1"/>
</dbReference>
<feature type="transmembrane region" description="Helical" evidence="4">
    <location>
        <begin position="1011"/>
        <end position="1036"/>
    </location>
</feature>
<feature type="domain" description="NodB homology" evidence="5">
    <location>
        <begin position="488"/>
        <end position="679"/>
    </location>
</feature>
<keyword evidence="4" id="KW-0812">Transmembrane</keyword>
<dbReference type="SUPFAM" id="SSF88713">
    <property type="entry name" value="Glycoside hydrolase/deacetylase"/>
    <property type="match status" value="1"/>
</dbReference>
<dbReference type="PROSITE" id="PS51677">
    <property type="entry name" value="NODB"/>
    <property type="match status" value="1"/>
</dbReference>
<dbReference type="InterPro" id="IPR002509">
    <property type="entry name" value="NODB_dom"/>
</dbReference>
<organism evidence="6">
    <name type="scientific">Desulfatirhabdium butyrativorans</name>
    <dbReference type="NCBI Taxonomy" id="340467"/>
    <lineage>
        <taxon>Bacteria</taxon>
        <taxon>Pseudomonadati</taxon>
        <taxon>Thermodesulfobacteriota</taxon>
        <taxon>Desulfobacteria</taxon>
        <taxon>Desulfobacterales</taxon>
        <taxon>Desulfatirhabdiaceae</taxon>
        <taxon>Desulfatirhabdium</taxon>
    </lineage>
</organism>
<dbReference type="Gene3D" id="3.20.20.80">
    <property type="entry name" value="Glycosidases"/>
    <property type="match status" value="1"/>
</dbReference>
<comment type="caution">
    <text evidence="6">The sequence shown here is derived from an EMBL/GenBank/DDBJ whole genome shotgun (WGS) entry which is preliminary data.</text>
</comment>
<keyword evidence="3 6" id="KW-0808">Transferase</keyword>
<keyword evidence="4" id="KW-0472">Membrane</keyword>
<gene>
    <name evidence="6" type="ORF">ENS29_08265</name>
</gene>
<dbReference type="InterPro" id="IPR011330">
    <property type="entry name" value="Glyco_hydro/deAcase_b/a-brl"/>
</dbReference>
<dbReference type="GO" id="GO:0016757">
    <property type="term" value="F:glycosyltransferase activity"/>
    <property type="evidence" value="ECO:0007669"/>
    <property type="project" value="UniProtKB-KW"/>
</dbReference>
<dbReference type="Gene3D" id="3.90.550.10">
    <property type="entry name" value="Spore Coat Polysaccharide Biosynthesis Protein SpsA, Chain A"/>
    <property type="match status" value="1"/>
</dbReference>
<name>A0A7C4RNK5_9BACT</name>
<keyword evidence="4" id="KW-1133">Transmembrane helix</keyword>
<feature type="transmembrane region" description="Helical" evidence="4">
    <location>
        <begin position="719"/>
        <end position="743"/>
    </location>
</feature>
<evidence type="ECO:0000256" key="1">
    <source>
        <dbReference type="ARBA" id="ARBA00006739"/>
    </source>
</evidence>
<feature type="transmembrane region" description="Helical" evidence="4">
    <location>
        <begin position="21"/>
        <end position="44"/>
    </location>
</feature>
<evidence type="ECO:0000259" key="5">
    <source>
        <dbReference type="PROSITE" id="PS51677"/>
    </source>
</evidence>
<dbReference type="Pfam" id="PF13641">
    <property type="entry name" value="Glyco_tranf_2_3"/>
    <property type="match status" value="1"/>
</dbReference>
<dbReference type="GO" id="GO:0016810">
    <property type="term" value="F:hydrolase activity, acting on carbon-nitrogen (but not peptide) bonds"/>
    <property type="evidence" value="ECO:0007669"/>
    <property type="project" value="InterPro"/>
</dbReference>
<dbReference type="InterPro" id="IPR029044">
    <property type="entry name" value="Nucleotide-diphossugar_trans"/>
</dbReference>
<keyword evidence="2" id="KW-0328">Glycosyltransferase</keyword>
<proteinExistence type="inferred from homology"/>
<dbReference type="AlphaFoldDB" id="A0A7C4RNK5"/>
<evidence type="ECO:0000313" key="6">
    <source>
        <dbReference type="EMBL" id="HGU32835.1"/>
    </source>
</evidence>
<evidence type="ECO:0000256" key="3">
    <source>
        <dbReference type="ARBA" id="ARBA00022679"/>
    </source>
</evidence>
<evidence type="ECO:0000256" key="4">
    <source>
        <dbReference type="SAM" id="Phobius"/>
    </source>
</evidence>
<dbReference type="CDD" id="cd10962">
    <property type="entry name" value="CE4_GT2-like"/>
    <property type="match status" value="1"/>
</dbReference>
<protein>
    <submittedName>
        <fullName evidence="6">Glycosyltransferase</fullName>
    </submittedName>
</protein>
<dbReference type="InterPro" id="IPR029070">
    <property type="entry name" value="Chitinase_insertion_sf"/>
</dbReference>
<sequence>MNPSGSSFVFQDRCGRRWHRLRILLIAVTVVVLTASIIFVQSLLVPPTFPLSKTFLQLKARLHALQREDAAVLAMPPKAKWLEFTRQASAFPAAKSSEKPMERAAVKKTGKPPRVGFLEGGNPAGLESMKAHAHSLTHVSIEWMTMVDTSGGMVVSPNLKIVEAARKNGLKIVLLLNNLYGNKWQTDAVEWLAAASDAEQDRFIADLMVNLRYVDADGLLIEWGEIDSQYRENITRIILKICRALHDIHVETWLRVPMGPDLKAFDLDALCEEVDYFVAALHDEYTENDDPGPIASQPWFDGWLETMMDYGEPSQWIIEFGTYGYDWEKGAKQAKIKGFSDIMACAERSGIDTIDSKGPGYNPHFKYTDEGVEHAVWFLDAVAFANQLSRVHRFQVSGIGLYTLGYEDPAVWKVLENPESMASPDRWQDALDCERVAHFGSGNVLTVEDGPESGSRSVSIDGNGRLTASYTAFPSGVTVVHQGQGKEDEVAITFDDGPDPTWTPRILDILKKAHAKATFFVIGSQAEKYPDLIRRMVAEGHEIGNHTFTHPNLAAISRERAVLELNATQRLIESLIGRSTVWFRPPYAADALPSKSDEIAALRIAQDLGYLTVMHDIDPEDWSKPGAAEIVRRVQAGRLLGGNVVLLHDAGGNRRQTVEALPDILAYFEKRADRVVTLSTLLNWSVDQGMPPVIPKQQSFSRMVSGSGLKIFYRIEQALGGFLVVSTVLVLLRTAAILVLAALRKRNRSGADASAPSYSPDISVLIAAYNEARVIVATIRSVLNTRYPGHMEILVVDDGSTDDTAALVQSLAETDDRIRLIRQENRGKAEALQNGMRHTTNDIVVMLDADTCFEPDTLPRLIEALRDPRIGAVCGHVRIANQRSLVARFQAIEYAAGFNLDRMAYDKINGITVVPGAINAVRKAALMHSGGICADTLAEDTDFTLSMHRNGYRIVYAPDAIARTEAPETLRGLARQRFRWAFGTLQCVWKHRDMAFHPKYRALGCFSLPNVWFFHILLVALSPIVDLMFLLGLSLGVFGGPMMAYFTVFLVCEMATAAYALKQEGDSLWRIGLVPLMRVVYRPLLGWVMWKSLLKALKGAWVSWGKLERTGAAVSA</sequence>
<dbReference type="SUPFAM" id="SSF51445">
    <property type="entry name" value="(Trans)glycosidases"/>
    <property type="match status" value="1"/>
</dbReference>
<dbReference type="PANTHER" id="PTHR43630:SF1">
    <property type="entry name" value="POLY-BETA-1,6-N-ACETYL-D-GLUCOSAMINE SYNTHASE"/>
    <property type="match status" value="1"/>
</dbReference>
<dbReference type="Gene3D" id="3.10.50.10">
    <property type="match status" value="1"/>
</dbReference>
<dbReference type="EMBL" id="DSUH01000194">
    <property type="protein sequence ID" value="HGU32835.1"/>
    <property type="molecule type" value="Genomic_DNA"/>
</dbReference>
<reference evidence="6" key="1">
    <citation type="journal article" date="2020" name="mSystems">
        <title>Genome- and Community-Level Interaction Insights into Carbon Utilization and Element Cycling Functions of Hydrothermarchaeota in Hydrothermal Sediment.</title>
        <authorList>
            <person name="Zhou Z."/>
            <person name="Liu Y."/>
            <person name="Xu W."/>
            <person name="Pan J."/>
            <person name="Luo Z.H."/>
            <person name="Li M."/>
        </authorList>
    </citation>
    <scope>NUCLEOTIDE SEQUENCE [LARGE SCALE GENOMIC DNA]</scope>
    <source>
        <strain evidence="6">SpSt-477</strain>
    </source>
</reference>
<dbReference type="Pfam" id="PF01522">
    <property type="entry name" value="Polysacc_deac_1"/>
    <property type="match status" value="1"/>
</dbReference>
<evidence type="ECO:0000256" key="2">
    <source>
        <dbReference type="ARBA" id="ARBA00022676"/>
    </source>
</evidence>
<dbReference type="PANTHER" id="PTHR43630">
    <property type="entry name" value="POLY-BETA-1,6-N-ACETYL-D-GLUCOSAMINE SYNTHASE"/>
    <property type="match status" value="1"/>
</dbReference>